<dbReference type="Pfam" id="PF12841">
    <property type="entry name" value="YvrJ"/>
    <property type="match status" value="1"/>
</dbReference>
<dbReference type="Proteomes" id="UP001597399">
    <property type="component" value="Unassembled WGS sequence"/>
</dbReference>
<feature type="transmembrane region" description="Helical" evidence="1">
    <location>
        <begin position="6"/>
        <end position="28"/>
    </location>
</feature>
<comment type="caution">
    <text evidence="2">The sequence shown here is derived from an EMBL/GenBank/DDBJ whole genome shotgun (WGS) entry which is preliminary data.</text>
</comment>
<dbReference type="EMBL" id="JBHUMQ010000029">
    <property type="protein sequence ID" value="MFD2694710.1"/>
    <property type="molecule type" value="Genomic_DNA"/>
</dbReference>
<proteinExistence type="predicted"/>
<sequence>MDFKDLPVWVNVLGNIGFPIVITSYLLLRFEKKLDLLSDSILQLKTTIDTSNNKVEKN</sequence>
<evidence type="ECO:0000256" key="1">
    <source>
        <dbReference type="SAM" id="Phobius"/>
    </source>
</evidence>
<evidence type="ECO:0000313" key="3">
    <source>
        <dbReference type="Proteomes" id="UP001597399"/>
    </source>
</evidence>
<reference evidence="3" key="1">
    <citation type="journal article" date="2019" name="Int. J. Syst. Evol. Microbiol.">
        <title>The Global Catalogue of Microorganisms (GCM) 10K type strain sequencing project: providing services to taxonomists for standard genome sequencing and annotation.</title>
        <authorList>
            <consortium name="The Broad Institute Genomics Platform"/>
            <consortium name="The Broad Institute Genome Sequencing Center for Infectious Disease"/>
            <person name="Wu L."/>
            <person name="Ma J."/>
        </authorList>
    </citation>
    <scope>NUCLEOTIDE SEQUENCE [LARGE SCALE GENOMIC DNA]</scope>
    <source>
        <strain evidence="3">TISTR 2466</strain>
    </source>
</reference>
<keyword evidence="1" id="KW-1133">Transmembrane helix</keyword>
<accession>A0ABW5S5I6</accession>
<keyword evidence="1" id="KW-0812">Transmembrane</keyword>
<evidence type="ECO:0000313" key="2">
    <source>
        <dbReference type="EMBL" id="MFD2694710.1"/>
    </source>
</evidence>
<keyword evidence="1" id="KW-0472">Membrane</keyword>
<dbReference type="InterPro" id="IPR024419">
    <property type="entry name" value="YvrJ"/>
</dbReference>
<protein>
    <submittedName>
        <fullName evidence="2">YvrJ family protein</fullName>
    </submittedName>
</protein>
<dbReference type="RefSeq" id="WP_253063824.1">
    <property type="nucleotide sequence ID" value="NZ_JAMXWM010000024.1"/>
</dbReference>
<keyword evidence="3" id="KW-1185">Reference proteome</keyword>
<gene>
    <name evidence="2" type="ORF">ACFSUE_13915</name>
</gene>
<organism evidence="2 3">
    <name type="scientific">Sporolactobacillus shoreicorticis</name>
    <dbReference type="NCBI Taxonomy" id="1923877"/>
    <lineage>
        <taxon>Bacteria</taxon>
        <taxon>Bacillati</taxon>
        <taxon>Bacillota</taxon>
        <taxon>Bacilli</taxon>
        <taxon>Bacillales</taxon>
        <taxon>Sporolactobacillaceae</taxon>
        <taxon>Sporolactobacillus</taxon>
    </lineage>
</organism>
<name>A0ABW5S5I6_9BACL</name>